<dbReference type="SUPFAM" id="SSF55785">
    <property type="entry name" value="PYP-like sensor domain (PAS domain)"/>
    <property type="match status" value="1"/>
</dbReference>
<evidence type="ECO:0000256" key="2">
    <source>
        <dbReference type="ARBA" id="ARBA00012438"/>
    </source>
</evidence>
<reference evidence="4 5" key="1">
    <citation type="submission" date="2018-01" db="EMBL/GenBank/DDBJ databases">
        <title>Complete genome sequence of Bacteriovorax stolpii DSM12778.</title>
        <authorList>
            <person name="Tang B."/>
            <person name="Chang J."/>
        </authorList>
    </citation>
    <scope>NUCLEOTIDE SEQUENCE [LARGE SCALE GENOMIC DNA]</scope>
    <source>
        <strain evidence="4 5">DSM 12778</strain>
    </source>
</reference>
<keyword evidence="5" id="KW-1185">Reference proteome</keyword>
<dbReference type="InterPro" id="IPR036097">
    <property type="entry name" value="HisK_dim/P_sf"/>
</dbReference>
<dbReference type="Gene3D" id="3.30.450.40">
    <property type="match status" value="1"/>
</dbReference>
<dbReference type="EC" id="2.7.13.3" evidence="2"/>
<dbReference type="PROSITE" id="PS50113">
    <property type="entry name" value="PAC"/>
    <property type="match status" value="1"/>
</dbReference>
<dbReference type="RefSeq" id="WP_102243710.1">
    <property type="nucleotide sequence ID" value="NZ_CP025704.1"/>
</dbReference>
<dbReference type="Gene3D" id="3.30.450.20">
    <property type="entry name" value="PAS domain"/>
    <property type="match status" value="1"/>
</dbReference>
<keyword evidence="3" id="KW-0597">Phosphoprotein</keyword>
<evidence type="ECO:0000256" key="1">
    <source>
        <dbReference type="ARBA" id="ARBA00000085"/>
    </source>
</evidence>
<dbReference type="Gene3D" id="3.30.565.10">
    <property type="entry name" value="Histidine kinase-like ATPase, C-terminal domain"/>
    <property type="match status" value="1"/>
</dbReference>
<dbReference type="NCBIfam" id="TIGR00229">
    <property type="entry name" value="sensory_box"/>
    <property type="match status" value="1"/>
</dbReference>
<evidence type="ECO:0000313" key="5">
    <source>
        <dbReference type="Proteomes" id="UP000235584"/>
    </source>
</evidence>
<dbReference type="InterPro" id="IPR000014">
    <property type="entry name" value="PAS"/>
</dbReference>
<comment type="catalytic activity">
    <reaction evidence="1">
        <text>ATP + protein L-histidine = ADP + protein N-phospho-L-histidine.</text>
        <dbReference type="EC" id="2.7.13.3"/>
    </reaction>
</comment>
<dbReference type="Pfam" id="PF01590">
    <property type="entry name" value="GAF"/>
    <property type="match status" value="1"/>
</dbReference>
<dbReference type="KEGG" id="bsto:C0V70_09940"/>
<dbReference type="SUPFAM" id="SSF55781">
    <property type="entry name" value="GAF domain-like"/>
    <property type="match status" value="1"/>
</dbReference>
<accession>A0A2K9NSC1</accession>
<dbReference type="InterPro" id="IPR003594">
    <property type="entry name" value="HATPase_dom"/>
</dbReference>
<dbReference type="SMART" id="SM00388">
    <property type="entry name" value="HisKA"/>
    <property type="match status" value="1"/>
</dbReference>
<dbReference type="InterPro" id="IPR029016">
    <property type="entry name" value="GAF-like_dom_sf"/>
</dbReference>
<dbReference type="SUPFAM" id="SSF55874">
    <property type="entry name" value="ATPase domain of HSP90 chaperone/DNA topoisomerase II/histidine kinase"/>
    <property type="match status" value="1"/>
</dbReference>
<dbReference type="CDD" id="cd00082">
    <property type="entry name" value="HisKA"/>
    <property type="match status" value="1"/>
</dbReference>
<dbReference type="Gene3D" id="1.10.287.130">
    <property type="match status" value="1"/>
</dbReference>
<dbReference type="PANTHER" id="PTHR43102">
    <property type="entry name" value="SLR1143 PROTEIN"/>
    <property type="match status" value="1"/>
</dbReference>
<dbReference type="SUPFAM" id="SSF47384">
    <property type="entry name" value="Homodimeric domain of signal transducing histidine kinase"/>
    <property type="match status" value="1"/>
</dbReference>
<dbReference type="SMART" id="SM00387">
    <property type="entry name" value="HATPase_c"/>
    <property type="match status" value="1"/>
</dbReference>
<dbReference type="InterPro" id="IPR003018">
    <property type="entry name" value="GAF"/>
</dbReference>
<organism evidence="4 5">
    <name type="scientific">Bacteriovorax stolpii</name>
    <name type="common">Bdellovibrio stolpii</name>
    <dbReference type="NCBI Taxonomy" id="960"/>
    <lineage>
        <taxon>Bacteria</taxon>
        <taxon>Pseudomonadati</taxon>
        <taxon>Bdellovibrionota</taxon>
        <taxon>Bacteriovoracia</taxon>
        <taxon>Bacteriovoracales</taxon>
        <taxon>Bacteriovoracaceae</taxon>
        <taxon>Bacteriovorax</taxon>
    </lineage>
</organism>
<dbReference type="Proteomes" id="UP000235584">
    <property type="component" value="Chromosome"/>
</dbReference>
<dbReference type="PROSITE" id="PS50109">
    <property type="entry name" value="HIS_KIN"/>
    <property type="match status" value="1"/>
</dbReference>
<sequence length="548" mass="61977">MTDLKDEKTRLESLHELEILDTEKEECYDDITFLAASICNAPISLISFVDSDRQWFKSKVGLEMNQTPREVAFCDHAIKQDDLFLVENPLLDERFKNNPLVTSGIKIRFYAGVPLKAKNGCNLGTLCIIDTQPKTLTDDQRQALLRLARQSEHLLTFRLESKLLQKTQEELKTSEEWAHIFFNDSTDMMGIVRVDQQKGWPLEAVNPAFCQKVNIIAQQIIGKPVEKIISSSLIPVTLENFLRVIAHKTSVKFESTSHLNGVETHYESVISPKINCHGEVSHFLIMARDITERKRNEALISQQNLTIAQSSKFSELGELAGSMAHEINNPLTVILSRSSKLKNQLMANEYNQPAFLKSITQINETAARIAKIIKGLKNISRNADLDPMNLISLVSIIEDAQFLCEERLRTSDIKLSVECPENVSLELEARAPQLTQVLINLINNSVHAISSLDEKWIKMNISESKDKEYIIIRTSDSGFGISSDIQMKIMEPFFTTKEFGKGTGLGLSISRGIIESHQGKFYYDPSFKNTTFTIEIPRKQKKDVKLTA</sequence>
<dbReference type="InterPro" id="IPR035965">
    <property type="entry name" value="PAS-like_dom_sf"/>
</dbReference>
<dbReference type="GO" id="GO:0000155">
    <property type="term" value="F:phosphorelay sensor kinase activity"/>
    <property type="evidence" value="ECO:0007669"/>
    <property type="project" value="InterPro"/>
</dbReference>
<dbReference type="Pfam" id="PF00512">
    <property type="entry name" value="HisKA"/>
    <property type="match status" value="1"/>
</dbReference>
<gene>
    <name evidence="4" type="ORF">C0V70_09940</name>
</gene>
<evidence type="ECO:0000313" key="4">
    <source>
        <dbReference type="EMBL" id="AUN98419.1"/>
    </source>
</evidence>
<dbReference type="Pfam" id="PF08448">
    <property type="entry name" value="PAS_4"/>
    <property type="match status" value="1"/>
</dbReference>
<proteinExistence type="predicted"/>
<dbReference type="InterPro" id="IPR000700">
    <property type="entry name" value="PAS-assoc_C"/>
</dbReference>
<dbReference type="InterPro" id="IPR013656">
    <property type="entry name" value="PAS_4"/>
</dbReference>
<dbReference type="PANTHER" id="PTHR43102:SF2">
    <property type="entry name" value="GAF DOMAIN-CONTAINING PROTEIN"/>
    <property type="match status" value="1"/>
</dbReference>
<dbReference type="EMBL" id="CP025704">
    <property type="protein sequence ID" value="AUN98419.1"/>
    <property type="molecule type" value="Genomic_DNA"/>
</dbReference>
<dbReference type="InterPro" id="IPR036890">
    <property type="entry name" value="HATPase_C_sf"/>
</dbReference>
<dbReference type="CDD" id="cd00130">
    <property type="entry name" value="PAS"/>
    <property type="match status" value="1"/>
</dbReference>
<dbReference type="Pfam" id="PF02518">
    <property type="entry name" value="HATPase_c"/>
    <property type="match status" value="1"/>
</dbReference>
<dbReference type="InterPro" id="IPR004358">
    <property type="entry name" value="Sig_transdc_His_kin-like_C"/>
</dbReference>
<protein>
    <recommendedName>
        <fullName evidence="2">histidine kinase</fullName>
        <ecNumber evidence="2">2.7.13.3</ecNumber>
    </recommendedName>
</protein>
<dbReference type="AlphaFoldDB" id="A0A2K9NSC1"/>
<evidence type="ECO:0000256" key="3">
    <source>
        <dbReference type="ARBA" id="ARBA00022553"/>
    </source>
</evidence>
<dbReference type="OrthoDB" id="315417at2"/>
<dbReference type="InterPro" id="IPR005467">
    <property type="entry name" value="His_kinase_dom"/>
</dbReference>
<name>A0A2K9NSC1_BACTC</name>
<dbReference type="PRINTS" id="PR00344">
    <property type="entry name" value="BCTRLSENSOR"/>
</dbReference>
<dbReference type="InterPro" id="IPR003661">
    <property type="entry name" value="HisK_dim/P_dom"/>
</dbReference>